<dbReference type="PANTHER" id="PTHR43194:SF5">
    <property type="entry name" value="PIMELOYL-[ACYL-CARRIER PROTEIN] METHYL ESTER ESTERASE"/>
    <property type="match status" value="1"/>
</dbReference>
<proteinExistence type="predicted"/>
<keyword evidence="2" id="KW-0378">Hydrolase</keyword>
<dbReference type="Proteomes" id="UP000050509">
    <property type="component" value="Unassembled WGS sequence"/>
</dbReference>
<dbReference type="AlphaFoldDB" id="A0A0P9FFS0"/>
<accession>A0A0P9FFS0</accession>
<organism evidence="2 3">
    <name type="scientific">Kouleothrix aurantiaca</name>
    <dbReference type="NCBI Taxonomy" id="186479"/>
    <lineage>
        <taxon>Bacteria</taxon>
        <taxon>Bacillati</taxon>
        <taxon>Chloroflexota</taxon>
        <taxon>Chloroflexia</taxon>
        <taxon>Chloroflexales</taxon>
        <taxon>Roseiflexineae</taxon>
        <taxon>Roseiflexaceae</taxon>
        <taxon>Kouleothrix</taxon>
    </lineage>
</organism>
<dbReference type="InterPro" id="IPR050228">
    <property type="entry name" value="Carboxylesterase_BioH"/>
</dbReference>
<dbReference type="InterPro" id="IPR029058">
    <property type="entry name" value="AB_hydrolase_fold"/>
</dbReference>
<dbReference type="Gene3D" id="3.40.50.1820">
    <property type="entry name" value="alpha/beta hydrolase"/>
    <property type="match status" value="1"/>
</dbReference>
<sequence>MSAIHLNNRLVHYEMVGRRGPPIVFLHSWLGSWRYWLPTMDYISERNRAYALDFWGFGESDRRESDYSLTEYTEMLLGFMDNMGLTRVNVAGHGLGGMIAIRAANEHPERFGKIMTVNTPIHGAQAISVRPGALLSRLFGRSNPTNIWSKMMRQIDVDDPQIKEEIIEDTDSLSEQVVERVVASILKTDLRPDLARIESPVLAVYSENDSIVSRDQADLLRDEYRSLQVLKMRRSNHFPFLDQPNVFNRLLLDFLASEGTPVEIKAEWRRRVSQFDYM</sequence>
<dbReference type="Pfam" id="PF00561">
    <property type="entry name" value="Abhydrolase_1"/>
    <property type="match status" value="1"/>
</dbReference>
<name>A0A0P9FFS0_9CHLR</name>
<protein>
    <submittedName>
        <fullName evidence="2">Alpha/beta hydrolase</fullName>
    </submittedName>
</protein>
<reference evidence="2 3" key="1">
    <citation type="submission" date="2015-09" db="EMBL/GenBank/DDBJ databases">
        <title>Draft genome sequence of Kouleothrix aurantiaca JCM 19913.</title>
        <authorList>
            <person name="Hemp J."/>
        </authorList>
    </citation>
    <scope>NUCLEOTIDE SEQUENCE [LARGE SCALE GENOMIC DNA]</scope>
    <source>
        <strain evidence="2 3">COM-B</strain>
    </source>
</reference>
<dbReference type="EMBL" id="LJCR01000718">
    <property type="protein sequence ID" value="KPV51939.1"/>
    <property type="molecule type" value="Genomic_DNA"/>
</dbReference>
<comment type="caution">
    <text evidence="2">The sequence shown here is derived from an EMBL/GenBank/DDBJ whole genome shotgun (WGS) entry which is preliminary data.</text>
</comment>
<dbReference type="PRINTS" id="PR00111">
    <property type="entry name" value="ABHYDROLASE"/>
</dbReference>
<evidence type="ECO:0000259" key="1">
    <source>
        <dbReference type="Pfam" id="PF00561"/>
    </source>
</evidence>
<feature type="domain" description="AB hydrolase-1" evidence="1">
    <location>
        <begin position="21"/>
        <end position="168"/>
    </location>
</feature>
<dbReference type="GO" id="GO:0016787">
    <property type="term" value="F:hydrolase activity"/>
    <property type="evidence" value="ECO:0007669"/>
    <property type="project" value="UniProtKB-KW"/>
</dbReference>
<dbReference type="PATRIC" id="fig|186479.3.peg.9879"/>
<dbReference type="InterPro" id="IPR000073">
    <property type="entry name" value="AB_hydrolase_1"/>
</dbReference>
<evidence type="ECO:0000313" key="2">
    <source>
        <dbReference type="EMBL" id="KPV51939.1"/>
    </source>
</evidence>
<keyword evidence="3" id="KW-1185">Reference proteome</keyword>
<dbReference type="PANTHER" id="PTHR43194">
    <property type="entry name" value="HYDROLASE ALPHA/BETA FOLD FAMILY"/>
    <property type="match status" value="1"/>
</dbReference>
<gene>
    <name evidence="2" type="ORF">SE17_18400</name>
</gene>
<evidence type="ECO:0000313" key="3">
    <source>
        <dbReference type="Proteomes" id="UP000050509"/>
    </source>
</evidence>
<dbReference type="SUPFAM" id="SSF53474">
    <property type="entry name" value="alpha/beta-Hydrolases"/>
    <property type="match status" value="1"/>
</dbReference>